<keyword evidence="2" id="KW-1133">Transmembrane helix</keyword>
<feature type="compositionally biased region" description="Pro residues" evidence="1">
    <location>
        <begin position="321"/>
        <end position="341"/>
    </location>
</feature>
<dbReference type="Proteomes" id="UP000028545">
    <property type="component" value="Unassembled WGS sequence"/>
</dbReference>
<feature type="region of interest" description="Disordered" evidence="1">
    <location>
        <begin position="257"/>
        <end position="341"/>
    </location>
</feature>
<dbReference type="AlphaFoldDB" id="A0A084G884"/>
<feature type="signal peptide" evidence="3">
    <location>
        <begin position="1"/>
        <end position="23"/>
    </location>
</feature>
<dbReference type="GeneID" id="27723531"/>
<protein>
    <submittedName>
        <fullName evidence="4">Uncharacterized protein</fullName>
    </submittedName>
</protein>
<dbReference type="HOGENOM" id="CLU_814215_0_0_1"/>
<keyword evidence="3" id="KW-0732">Signal</keyword>
<feature type="chain" id="PRO_5001775569" evidence="3">
    <location>
        <begin position="24"/>
        <end position="341"/>
    </location>
</feature>
<dbReference type="EMBL" id="JOWA01000092">
    <property type="protein sequence ID" value="KEZ43546.1"/>
    <property type="molecule type" value="Genomic_DNA"/>
</dbReference>
<dbReference type="OrthoDB" id="5215637at2759"/>
<feature type="transmembrane region" description="Helical" evidence="2">
    <location>
        <begin position="182"/>
        <end position="206"/>
    </location>
</feature>
<proteinExistence type="predicted"/>
<keyword evidence="2" id="KW-0812">Transmembrane</keyword>
<dbReference type="RefSeq" id="XP_016643345.1">
    <property type="nucleotide sequence ID" value="XM_016787000.1"/>
</dbReference>
<evidence type="ECO:0000313" key="4">
    <source>
        <dbReference type="EMBL" id="KEZ43546.1"/>
    </source>
</evidence>
<evidence type="ECO:0000256" key="2">
    <source>
        <dbReference type="SAM" id="Phobius"/>
    </source>
</evidence>
<keyword evidence="2" id="KW-0472">Membrane</keyword>
<name>A0A084G884_PSEDA</name>
<sequence>MLPPFLPPISILILLSTAPSTLAQDAAPLRPEVPCYAPDGVTLADDSYRPCNNLGVLTDPGMFSSCCRLNAVPETKELCDARGLCVQGDIVRRGFCTDSSWSDPACLNFCIDDDENGSFNGSATLTSCSDGTFCCGQDNDTCCGTPSAFNVSLAASITDPSQMTTVTATAESVRVQKMIPSYVWIAMAASILFVMLIALGAILFLLRHIQALKKRNEELAATVRDSRAPVLPPTPHVSSMQGFHEFKSTYGELLAQREKQEQEEKEKEKQREQDIERRRKLSMSVRSETDTMVGERSEVGVSPMLMKGTTASSISEESPLVSPPPPTTGEDTPPIPPRGRR</sequence>
<reference evidence="4 5" key="1">
    <citation type="journal article" date="2014" name="Genome Announc.">
        <title>Draft genome sequence of the pathogenic fungus Scedosporium apiospermum.</title>
        <authorList>
            <person name="Vandeputte P."/>
            <person name="Ghamrawi S."/>
            <person name="Rechenmann M."/>
            <person name="Iltis A."/>
            <person name="Giraud S."/>
            <person name="Fleury M."/>
            <person name="Thornton C."/>
            <person name="Delhaes L."/>
            <person name="Meyer W."/>
            <person name="Papon N."/>
            <person name="Bouchara J.P."/>
        </authorList>
    </citation>
    <scope>NUCLEOTIDE SEQUENCE [LARGE SCALE GENOMIC DNA]</scope>
    <source>
        <strain evidence="4 5">IHEM 14462</strain>
    </source>
</reference>
<gene>
    <name evidence="4" type="ORF">SAPIO_CDS4459</name>
</gene>
<dbReference type="KEGG" id="sapo:SAPIO_CDS4459"/>
<dbReference type="VEuPathDB" id="FungiDB:SAPIO_CDS4459"/>
<feature type="compositionally biased region" description="Basic and acidic residues" evidence="1">
    <location>
        <begin position="257"/>
        <end position="277"/>
    </location>
</feature>
<feature type="compositionally biased region" description="Basic and acidic residues" evidence="1">
    <location>
        <begin position="287"/>
        <end position="298"/>
    </location>
</feature>
<evidence type="ECO:0000256" key="3">
    <source>
        <dbReference type="SAM" id="SignalP"/>
    </source>
</evidence>
<keyword evidence="5" id="KW-1185">Reference proteome</keyword>
<evidence type="ECO:0000256" key="1">
    <source>
        <dbReference type="SAM" id="MobiDB-lite"/>
    </source>
</evidence>
<organism evidence="4 5">
    <name type="scientific">Pseudallescheria apiosperma</name>
    <name type="common">Scedosporium apiospermum</name>
    <dbReference type="NCBI Taxonomy" id="563466"/>
    <lineage>
        <taxon>Eukaryota</taxon>
        <taxon>Fungi</taxon>
        <taxon>Dikarya</taxon>
        <taxon>Ascomycota</taxon>
        <taxon>Pezizomycotina</taxon>
        <taxon>Sordariomycetes</taxon>
        <taxon>Hypocreomycetidae</taxon>
        <taxon>Microascales</taxon>
        <taxon>Microascaceae</taxon>
        <taxon>Scedosporium</taxon>
    </lineage>
</organism>
<evidence type="ECO:0000313" key="5">
    <source>
        <dbReference type="Proteomes" id="UP000028545"/>
    </source>
</evidence>
<comment type="caution">
    <text evidence="4">The sequence shown here is derived from an EMBL/GenBank/DDBJ whole genome shotgun (WGS) entry which is preliminary data.</text>
</comment>
<accession>A0A084G884</accession>